<dbReference type="Gene3D" id="3.90.245.10">
    <property type="entry name" value="Ribonucleoside hydrolase-like"/>
    <property type="match status" value="1"/>
</dbReference>
<dbReference type="GO" id="GO:0008477">
    <property type="term" value="F:purine nucleosidase activity"/>
    <property type="evidence" value="ECO:0007669"/>
    <property type="project" value="TreeGrafter"/>
</dbReference>
<dbReference type="GO" id="GO:0006152">
    <property type="term" value="P:purine nucleoside catabolic process"/>
    <property type="evidence" value="ECO:0007669"/>
    <property type="project" value="TreeGrafter"/>
</dbReference>
<dbReference type="STRING" id="1325735.A0A428UFW5"/>
<dbReference type="EMBL" id="NKCK01000011">
    <property type="protein sequence ID" value="RSM13178.1"/>
    <property type="molecule type" value="Genomic_DNA"/>
</dbReference>
<keyword evidence="2" id="KW-0378">Hydrolase</keyword>
<dbReference type="InterPro" id="IPR001910">
    <property type="entry name" value="Inosine/uridine_hydrolase_dom"/>
</dbReference>
<reference evidence="5 6" key="1">
    <citation type="submission" date="2017-06" db="EMBL/GenBank/DDBJ databases">
        <title>Comparative genomic analysis of Ambrosia Fusariam Clade fungi.</title>
        <authorList>
            <person name="Stajich J.E."/>
            <person name="Carrillo J."/>
            <person name="Kijimoto T."/>
            <person name="Eskalen A."/>
            <person name="O'Donnell K."/>
            <person name="Kasson M."/>
        </authorList>
    </citation>
    <scope>NUCLEOTIDE SEQUENCE [LARGE SCALE GENOMIC DNA]</scope>
    <source>
        <strain evidence="5 6">NRRL62579</strain>
    </source>
</reference>
<sequence length="327" mass="35113">MAPTRIILDTDLSMGAGADVDDGFALALAHADPDIQLELITTVNGNTDVESATILTGVLLNRLGIQNTPLVRGSATPIIHPDQKRTPAPHVLAQKETARAPTPGYAPVAIIEHILANPGEITLVAIGPLTNVALALLLEPRIKSAIKELVIMGGVFFGTMYSRDKPGEFNVFSDPEAARTVLRSGIPQRWIGLDCTLRVRLNMADAQELKKSSSSFAAFAGDATITYIDYQAVRFPGRPKTDSIPMHDPLAVAVVSHPELCEYRDMAVSVITGDGEARGIMVADRLETPSPPVPNCRVAVDVNSEAFRSHFLTLIQKVVKAFFSLSC</sequence>
<evidence type="ECO:0000313" key="5">
    <source>
        <dbReference type="EMBL" id="RSM13178.1"/>
    </source>
</evidence>
<dbReference type="SUPFAM" id="SSF53590">
    <property type="entry name" value="Nucleoside hydrolase"/>
    <property type="match status" value="1"/>
</dbReference>
<dbReference type="AlphaFoldDB" id="A0A428UFW5"/>
<keyword evidence="6" id="KW-1185">Reference proteome</keyword>
<protein>
    <recommendedName>
        <fullName evidence="4">Inosine/uridine-preferring nucleoside hydrolase domain-containing protein</fullName>
    </recommendedName>
</protein>
<comment type="similarity">
    <text evidence="1">Belongs to the IUNH family.</text>
</comment>
<comment type="caution">
    <text evidence="5">The sequence shown here is derived from an EMBL/GenBank/DDBJ whole genome shotgun (WGS) entry which is preliminary data.</text>
</comment>
<dbReference type="Pfam" id="PF01156">
    <property type="entry name" value="IU_nuc_hydro"/>
    <property type="match status" value="1"/>
</dbReference>
<keyword evidence="3" id="KW-0326">Glycosidase</keyword>
<organism evidence="5 6">
    <name type="scientific">Fusarium oligoseptatum</name>
    <dbReference type="NCBI Taxonomy" id="2604345"/>
    <lineage>
        <taxon>Eukaryota</taxon>
        <taxon>Fungi</taxon>
        <taxon>Dikarya</taxon>
        <taxon>Ascomycota</taxon>
        <taxon>Pezizomycotina</taxon>
        <taxon>Sordariomycetes</taxon>
        <taxon>Hypocreomycetidae</taxon>
        <taxon>Hypocreales</taxon>
        <taxon>Nectriaceae</taxon>
        <taxon>Fusarium</taxon>
        <taxon>Fusarium solani species complex</taxon>
    </lineage>
</organism>
<dbReference type="GO" id="GO:0005829">
    <property type="term" value="C:cytosol"/>
    <property type="evidence" value="ECO:0007669"/>
    <property type="project" value="TreeGrafter"/>
</dbReference>
<dbReference type="InterPro" id="IPR023186">
    <property type="entry name" value="IUNH"/>
</dbReference>
<evidence type="ECO:0000256" key="1">
    <source>
        <dbReference type="ARBA" id="ARBA00009176"/>
    </source>
</evidence>
<dbReference type="PANTHER" id="PTHR12304:SF4">
    <property type="entry name" value="URIDINE NUCLEOSIDASE"/>
    <property type="match status" value="1"/>
</dbReference>
<evidence type="ECO:0000256" key="2">
    <source>
        <dbReference type="ARBA" id="ARBA00022801"/>
    </source>
</evidence>
<dbReference type="InterPro" id="IPR036452">
    <property type="entry name" value="Ribo_hydro-like"/>
</dbReference>
<accession>A0A428UFW5</accession>
<proteinExistence type="inferred from homology"/>
<gene>
    <name evidence="5" type="ORF">CEP52_002141</name>
</gene>
<dbReference type="PANTHER" id="PTHR12304">
    <property type="entry name" value="INOSINE-URIDINE PREFERRING NUCLEOSIDE HYDROLASE"/>
    <property type="match status" value="1"/>
</dbReference>
<evidence type="ECO:0000313" key="6">
    <source>
        <dbReference type="Proteomes" id="UP000287144"/>
    </source>
</evidence>
<dbReference type="Proteomes" id="UP000287144">
    <property type="component" value="Unassembled WGS sequence"/>
</dbReference>
<evidence type="ECO:0000256" key="3">
    <source>
        <dbReference type="ARBA" id="ARBA00023295"/>
    </source>
</evidence>
<evidence type="ECO:0000259" key="4">
    <source>
        <dbReference type="Pfam" id="PF01156"/>
    </source>
</evidence>
<name>A0A428UFW5_9HYPO</name>
<feature type="domain" description="Inosine/uridine-preferring nucleoside hydrolase" evidence="4">
    <location>
        <begin position="6"/>
        <end position="308"/>
    </location>
</feature>